<dbReference type="PROSITE" id="PS51885">
    <property type="entry name" value="NEPRILYSIN"/>
    <property type="match status" value="1"/>
</dbReference>
<dbReference type="AlphaFoldDB" id="A0A7S0E189"/>
<name>A0A7S0E189_9CRYP</name>
<dbReference type="InterPro" id="IPR018497">
    <property type="entry name" value="Peptidase_M13_C"/>
</dbReference>
<evidence type="ECO:0000256" key="1">
    <source>
        <dbReference type="ARBA" id="ARBA00007357"/>
    </source>
</evidence>
<dbReference type="CDD" id="cd08662">
    <property type="entry name" value="M13"/>
    <property type="match status" value="1"/>
</dbReference>
<dbReference type="PANTHER" id="PTHR11733">
    <property type="entry name" value="ZINC METALLOPROTEASE FAMILY M13 NEPRILYSIN-RELATED"/>
    <property type="match status" value="1"/>
</dbReference>
<proteinExistence type="inferred from homology"/>
<organism evidence="3">
    <name type="scientific">Hanusia phi</name>
    <dbReference type="NCBI Taxonomy" id="3032"/>
    <lineage>
        <taxon>Eukaryota</taxon>
        <taxon>Cryptophyceae</taxon>
        <taxon>Pyrenomonadales</taxon>
        <taxon>Geminigeraceae</taxon>
        <taxon>Hanusia</taxon>
    </lineage>
</organism>
<dbReference type="GO" id="GO:0005886">
    <property type="term" value="C:plasma membrane"/>
    <property type="evidence" value="ECO:0007669"/>
    <property type="project" value="TreeGrafter"/>
</dbReference>
<evidence type="ECO:0000259" key="2">
    <source>
        <dbReference type="Pfam" id="PF01431"/>
    </source>
</evidence>
<reference evidence="3" key="1">
    <citation type="submission" date="2021-01" db="EMBL/GenBank/DDBJ databases">
        <authorList>
            <person name="Corre E."/>
            <person name="Pelletier E."/>
            <person name="Niang G."/>
            <person name="Scheremetjew M."/>
            <person name="Finn R."/>
            <person name="Kale V."/>
            <person name="Holt S."/>
            <person name="Cochrane G."/>
            <person name="Meng A."/>
            <person name="Brown T."/>
            <person name="Cohen L."/>
        </authorList>
    </citation>
    <scope>NUCLEOTIDE SEQUENCE</scope>
    <source>
        <strain evidence="3">CCMP325</strain>
    </source>
</reference>
<dbReference type="GO" id="GO:0016485">
    <property type="term" value="P:protein processing"/>
    <property type="evidence" value="ECO:0007669"/>
    <property type="project" value="TreeGrafter"/>
</dbReference>
<protein>
    <recommendedName>
        <fullName evidence="2">Peptidase M13 C-terminal domain-containing protein</fullName>
    </recommendedName>
</protein>
<gene>
    <name evidence="3" type="ORF">HPHI1048_LOCUS2074</name>
</gene>
<accession>A0A7S0E189</accession>
<dbReference type="EMBL" id="HBEO01002919">
    <property type="protein sequence ID" value="CAD8468732.1"/>
    <property type="molecule type" value="Transcribed_RNA"/>
</dbReference>
<dbReference type="PRINTS" id="PR00786">
    <property type="entry name" value="NEPRILYSIN"/>
</dbReference>
<comment type="similarity">
    <text evidence="1">Belongs to the peptidase M13 family.</text>
</comment>
<dbReference type="InterPro" id="IPR024079">
    <property type="entry name" value="MetalloPept_cat_dom_sf"/>
</dbReference>
<feature type="domain" description="Peptidase M13 C-terminal" evidence="2">
    <location>
        <begin position="26"/>
        <end position="224"/>
    </location>
</feature>
<dbReference type="GO" id="GO:0004222">
    <property type="term" value="F:metalloendopeptidase activity"/>
    <property type="evidence" value="ECO:0007669"/>
    <property type="project" value="InterPro"/>
</dbReference>
<dbReference type="Gene3D" id="3.40.390.10">
    <property type="entry name" value="Collagenase (Catalytic Domain)"/>
    <property type="match status" value="1"/>
</dbReference>
<dbReference type="Pfam" id="PF01431">
    <property type="entry name" value="Peptidase_M13"/>
    <property type="match status" value="1"/>
</dbReference>
<evidence type="ECO:0000313" key="3">
    <source>
        <dbReference type="EMBL" id="CAD8468732.1"/>
    </source>
</evidence>
<dbReference type="PANTHER" id="PTHR11733:SF167">
    <property type="entry name" value="FI17812P1-RELATED"/>
    <property type="match status" value="1"/>
</dbReference>
<sequence>MLLRTMFRLWRLVDKEEWKLLATSVNAAYVKFSNSVFVPAAVLQPPFYDGGYNPAVVYGGLGSVLGHEITHGFDINGANYDENANRRNWWTEKVKELFINKTECLRKLYANLEIAGSRVDGHLTLGENMADHGGLKVSLDALLESLRDSPLTWRLDSLVRVFFISYAQLWCIKSHAGQAKAEALTDKHAPLPFRANGAVSQNTDFARAFRCRQGAAMNPVHKCSAWRDSEPEALARHGI</sequence>
<dbReference type="SUPFAM" id="SSF55486">
    <property type="entry name" value="Metalloproteases ('zincins'), catalytic domain"/>
    <property type="match status" value="1"/>
</dbReference>
<dbReference type="InterPro" id="IPR000718">
    <property type="entry name" value="Peptidase_M13"/>
</dbReference>